<keyword evidence="2" id="KW-0521">NADP</keyword>
<dbReference type="InterPro" id="IPR036291">
    <property type="entry name" value="NAD(P)-bd_dom_sf"/>
</dbReference>
<dbReference type="GO" id="GO:0016491">
    <property type="term" value="F:oxidoreductase activity"/>
    <property type="evidence" value="ECO:0007669"/>
    <property type="project" value="UniProtKB-KW"/>
</dbReference>
<evidence type="ECO:0000256" key="3">
    <source>
        <dbReference type="ARBA" id="ARBA00023002"/>
    </source>
</evidence>
<dbReference type="PANTHER" id="PTHR42748">
    <property type="entry name" value="NITROGEN METABOLITE REPRESSION PROTEIN NMRA FAMILY MEMBER"/>
    <property type="match status" value="1"/>
</dbReference>
<dbReference type="InterPro" id="IPR051164">
    <property type="entry name" value="NmrA-like_oxidored"/>
</dbReference>
<gene>
    <name evidence="5" type="ORF">GGH94_002926</name>
</gene>
<organism evidence="5 6">
    <name type="scientific">Coemansia aciculifera</name>
    <dbReference type="NCBI Taxonomy" id="417176"/>
    <lineage>
        <taxon>Eukaryota</taxon>
        <taxon>Fungi</taxon>
        <taxon>Fungi incertae sedis</taxon>
        <taxon>Zoopagomycota</taxon>
        <taxon>Kickxellomycotina</taxon>
        <taxon>Kickxellomycetes</taxon>
        <taxon>Kickxellales</taxon>
        <taxon>Kickxellaceae</taxon>
        <taxon>Coemansia</taxon>
    </lineage>
</organism>
<name>A0A9W8IIF1_9FUNG</name>
<dbReference type="PANTHER" id="PTHR42748:SF30">
    <property type="entry name" value="NMRA-LIKE DOMAIN-CONTAINING PROTEIN"/>
    <property type="match status" value="1"/>
</dbReference>
<accession>A0A9W8IIF1</accession>
<keyword evidence="3" id="KW-0560">Oxidoreductase</keyword>
<dbReference type="GO" id="GO:0005634">
    <property type="term" value="C:nucleus"/>
    <property type="evidence" value="ECO:0007669"/>
    <property type="project" value="TreeGrafter"/>
</dbReference>
<evidence type="ECO:0000256" key="2">
    <source>
        <dbReference type="ARBA" id="ARBA00022857"/>
    </source>
</evidence>
<evidence type="ECO:0000313" key="6">
    <source>
        <dbReference type="Proteomes" id="UP001140074"/>
    </source>
</evidence>
<sequence>MSTVKPLTVVVFGATGNQGGSVLRVLAEYPKSYTVRAITRSTQSKNAQELIAKYPQIQWVEADIENPESLRPAVSNADIVFGVTQFFQPSVLSAVGTNEDAEFQQGKNIIDACVAENVGFVVFSTLPSAKKLSNGKITEVLHFEGKYKIQEYLLAQPIDSAVVQMGIYFQNNIQGASWNESGDTVVISFPGDVNRKLPYADVNRDAGPYVKYIIDNRDKTKGKVFPVSSGYYSTTDIANALTRVTGLKTVAVELPTSVFGDKDLQGMFELIKTHDIFADSPNHLETNKNIPFEFTTPETFWKTSGFQGPPK</sequence>
<comment type="caution">
    <text evidence="5">The sequence shown here is derived from an EMBL/GenBank/DDBJ whole genome shotgun (WGS) entry which is preliminary data.</text>
</comment>
<keyword evidence="6" id="KW-1185">Reference proteome</keyword>
<dbReference type="Pfam" id="PF05368">
    <property type="entry name" value="NmrA"/>
    <property type="match status" value="1"/>
</dbReference>
<dbReference type="SUPFAM" id="SSF51735">
    <property type="entry name" value="NAD(P)-binding Rossmann-fold domains"/>
    <property type="match status" value="1"/>
</dbReference>
<dbReference type="EMBL" id="JANBUY010000088">
    <property type="protein sequence ID" value="KAJ2864421.1"/>
    <property type="molecule type" value="Genomic_DNA"/>
</dbReference>
<protein>
    <recommendedName>
        <fullName evidence="4">NmrA-like domain-containing protein</fullName>
    </recommendedName>
</protein>
<evidence type="ECO:0000313" key="5">
    <source>
        <dbReference type="EMBL" id="KAJ2864421.1"/>
    </source>
</evidence>
<dbReference type="Gene3D" id="3.90.25.10">
    <property type="entry name" value="UDP-galactose 4-epimerase, domain 1"/>
    <property type="match status" value="1"/>
</dbReference>
<dbReference type="InterPro" id="IPR008030">
    <property type="entry name" value="NmrA-like"/>
</dbReference>
<feature type="domain" description="NmrA-like" evidence="4">
    <location>
        <begin position="8"/>
        <end position="280"/>
    </location>
</feature>
<dbReference type="Gene3D" id="3.40.50.720">
    <property type="entry name" value="NAD(P)-binding Rossmann-like Domain"/>
    <property type="match status" value="1"/>
</dbReference>
<proteinExistence type="inferred from homology"/>
<dbReference type="Proteomes" id="UP001140074">
    <property type="component" value="Unassembled WGS sequence"/>
</dbReference>
<evidence type="ECO:0000259" key="4">
    <source>
        <dbReference type="Pfam" id="PF05368"/>
    </source>
</evidence>
<evidence type="ECO:0000256" key="1">
    <source>
        <dbReference type="ARBA" id="ARBA00006328"/>
    </source>
</evidence>
<dbReference type="CDD" id="cd05251">
    <property type="entry name" value="NmrA_like_SDR_a"/>
    <property type="match status" value="1"/>
</dbReference>
<reference evidence="5" key="1">
    <citation type="submission" date="2022-07" db="EMBL/GenBank/DDBJ databases">
        <title>Phylogenomic reconstructions and comparative analyses of Kickxellomycotina fungi.</title>
        <authorList>
            <person name="Reynolds N.K."/>
            <person name="Stajich J.E."/>
            <person name="Barry K."/>
            <person name="Grigoriev I.V."/>
            <person name="Crous P."/>
            <person name="Smith M.E."/>
        </authorList>
    </citation>
    <scope>NUCLEOTIDE SEQUENCE</scope>
    <source>
        <strain evidence="5">RSA 476</strain>
    </source>
</reference>
<comment type="similarity">
    <text evidence="1">Belongs to the NmrA-type oxidoreductase family.</text>
</comment>
<dbReference type="AlphaFoldDB" id="A0A9W8IIF1"/>